<evidence type="ECO:0000313" key="2">
    <source>
        <dbReference type="EMBL" id="MCB2406845.1"/>
    </source>
</evidence>
<protein>
    <submittedName>
        <fullName evidence="2">Dihydrofolate reductase family protein</fullName>
    </submittedName>
</protein>
<proteinExistence type="predicted"/>
<dbReference type="InterPro" id="IPR024072">
    <property type="entry name" value="DHFR-like_dom_sf"/>
</dbReference>
<evidence type="ECO:0000313" key="3">
    <source>
        <dbReference type="Proteomes" id="UP001165296"/>
    </source>
</evidence>
<dbReference type="InterPro" id="IPR002734">
    <property type="entry name" value="RibDG_C"/>
</dbReference>
<dbReference type="PANTHER" id="PTHR38011">
    <property type="entry name" value="DIHYDROFOLATE REDUCTASE FAMILY PROTEIN (AFU_ORTHOLOGUE AFUA_8G06820)"/>
    <property type="match status" value="1"/>
</dbReference>
<dbReference type="PANTHER" id="PTHR38011:SF11">
    <property type="entry name" value="2,5-DIAMINO-6-RIBOSYLAMINO-4(3H)-PYRIMIDINONE 5'-PHOSPHATE REDUCTASE"/>
    <property type="match status" value="1"/>
</dbReference>
<accession>A0ABS8AKV7</accession>
<dbReference type="SUPFAM" id="SSF53597">
    <property type="entry name" value="Dihydrofolate reductase-like"/>
    <property type="match status" value="1"/>
</dbReference>
<name>A0ABS8AKV7_9BACT</name>
<dbReference type="Proteomes" id="UP001165296">
    <property type="component" value="Unassembled WGS sequence"/>
</dbReference>
<organism evidence="2 3">
    <name type="scientific">Hymenobacter lucidus</name>
    <dbReference type="NCBI Taxonomy" id="2880930"/>
    <lineage>
        <taxon>Bacteria</taxon>
        <taxon>Pseudomonadati</taxon>
        <taxon>Bacteroidota</taxon>
        <taxon>Cytophagia</taxon>
        <taxon>Cytophagales</taxon>
        <taxon>Hymenobacteraceae</taxon>
        <taxon>Hymenobacter</taxon>
    </lineage>
</organism>
<gene>
    <name evidence="2" type="ORF">LGH74_02545</name>
</gene>
<dbReference type="RefSeq" id="WP_226171491.1">
    <property type="nucleotide sequence ID" value="NZ_JAJADR010000001.1"/>
</dbReference>
<sequence length="186" mass="20174">MRRLIVSEFVSLDGVMENPAWTLRFHSAGQAQFKLDELLAADALLMGRRTYEGFAAAWPTRTDEQGLASRMNSLPKYVVSATLREPAWHNTQVLSGGLAEEITQLKAQPGQDILVYGSARLVRALLQLGLADEYRLMVFPIVVGSGQRLFADDSAATLRLTGSRTFSSGVVLLTYQPGPPPAAPGA</sequence>
<dbReference type="Gene3D" id="3.40.430.10">
    <property type="entry name" value="Dihydrofolate Reductase, subunit A"/>
    <property type="match status" value="1"/>
</dbReference>
<comment type="caution">
    <text evidence="2">The sequence shown here is derived from an EMBL/GenBank/DDBJ whole genome shotgun (WGS) entry which is preliminary data.</text>
</comment>
<dbReference type="InterPro" id="IPR050765">
    <property type="entry name" value="Riboflavin_Biosynth_HTPR"/>
</dbReference>
<dbReference type="Pfam" id="PF01872">
    <property type="entry name" value="RibD_C"/>
    <property type="match status" value="1"/>
</dbReference>
<evidence type="ECO:0000259" key="1">
    <source>
        <dbReference type="Pfam" id="PF01872"/>
    </source>
</evidence>
<feature type="domain" description="Bacterial bifunctional deaminase-reductase C-terminal" evidence="1">
    <location>
        <begin position="4"/>
        <end position="172"/>
    </location>
</feature>
<keyword evidence="3" id="KW-1185">Reference proteome</keyword>
<dbReference type="EMBL" id="JAJADR010000001">
    <property type="protein sequence ID" value="MCB2406845.1"/>
    <property type="molecule type" value="Genomic_DNA"/>
</dbReference>
<reference evidence="2" key="1">
    <citation type="submission" date="2021-10" db="EMBL/GenBank/DDBJ databases">
        <authorList>
            <person name="Dean J.D."/>
            <person name="Kim M.K."/>
            <person name="Newey C.N."/>
            <person name="Stoker T.S."/>
            <person name="Thompson D.W."/>
            <person name="Grose J.H."/>
        </authorList>
    </citation>
    <scope>NUCLEOTIDE SEQUENCE</scope>
    <source>
        <strain evidence="2">BT178</strain>
    </source>
</reference>